<dbReference type="Proteomes" id="UP000199184">
    <property type="component" value="Unassembled WGS sequence"/>
</dbReference>
<evidence type="ECO:0000313" key="1">
    <source>
        <dbReference type="EMBL" id="SCB52800.1"/>
    </source>
</evidence>
<dbReference type="RefSeq" id="WP_049801728.1">
    <property type="nucleotide sequence ID" value="NZ_FMAI01000018.1"/>
</dbReference>
<reference evidence="2" key="1">
    <citation type="submission" date="2016-08" db="EMBL/GenBank/DDBJ databases">
        <authorList>
            <person name="Varghese N."/>
            <person name="Submissions Spin"/>
        </authorList>
    </citation>
    <scope>NUCLEOTIDE SEQUENCE [LARGE SCALE GENOMIC DNA]</scope>
    <source>
        <strain evidence="2">ERR11</strain>
    </source>
</reference>
<dbReference type="EMBL" id="FMAI01000018">
    <property type="protein sequence ID" value="SCB52800.1"/>
    <property type="molecule type" value="Genomic_DNA"/>
</dbReference>
<accession>A0A1C3XKL4</accession>
<organism evidence="1 2">
    <name type="scientific">Bradyrhizobium shewense</name>
    <dbReference type="NCBI Taxonomy" id="1761772"/>
    <lineage>
        <taxon>Bacteria</taxon>
        <taxon>Pseudomonadati</taxon>
        <taxon>Pseudomonadota</taxon>
        <taxon>Alphaproteobacteria</taxon>
        <taxon>Hyphomicrobiales</taxon>
        <taxon>Nitrobacteraceae</taxon>
        <taxon>Bradyrhizobium</taxon>
    </lineage>
</organism>
<evidence type="ECO:0008006" key="3">
    <source>
        <dbReference type="Google" id="ProtNLM"/>
    </source>
</evidence>
<gene>
    <name evidence="1" type="ORF">GA0061098_101827</name>
</gene>
<sequence>MLCSRPPRVIRTTLDLANAKQVKSVRKRLKISDADLVRIVEKIGNSLTAIEKEVQLEKLELVEQSSAKDGLKGGLTSPG</sequence>
<keyword evidence="2" id="KW-1185">Reference proteome</keyword>
<dbReference type="GeneID" id="92968875"/>
<proteinExistence type="predicted"/>
<name>A0A1C3XKL4_9BRAD</name>
<evidence type="ECO:0000313" key="2">
    <source>
        <dbReference type="Proteomes" id="UP000199184"/>
    </source>
</evidence>
<dbReference type="AlphaFoldDB" id="A0A1C3XKL4"/>
<protein>
    <recommendedName>
        <fullName evidence="3">DUF3606 domain-containing protein</fullName>
    </recommendedName>
</protein>